<reference evidence="2 3" key="1">
    <citation type="submission" date="2023-04" db="EMBL/GenBank/DDBJ databases">
        <title>Nanopore sequencing of Janthinobacterium from water.</title>
        <authorList>
            <person name="Ciuchcinski K."/>
            <person name="Rokowska A."/>
            <person name="Dziewit L."/>
        </authorList>
    </citation>
    <scope>NUCLEOTIDE SEQUENCE [LARGE SCALE GENOMIC DNA]</scope>
    <source>
        <strain evidence="2 3">DEMB2</strain>
    </source>
</reference>
<dbReference type="EMBL" id="CP121464">
    <property type="protein sequence ID" value="WFR79679.1"/>
    <property type="molecule type" value="Genomic_DNA"/>
</dbReference>
<gene>
    <name evidence="2" type="ORF">P9875_00425</name>
</gene>
<evidence type="ECO:0000313" key="3">
    <source>
        <dbReference type="Proteomes" id="UP001219584"/>
    </source>
</evidence>
<evidence type="ECO:0000313" key="2">
    <source>
        <dbReference type="EMBL" id="WFR79679.1"/>
    </source>
</evidence>
<keyword evidence="3" id="KW-1185">Reference proteome</keyword>
<organism evidence="2 3">
    <name type="scientific">Janthinobacterium rivuli</name>
    <dbReference type="NCBI Taxonomy" id="2751478"/>
    <lineage>
        <taxon>Bacteria</taxon>
        <taxon>Pseudomonadati</taxon>
        <taxon>Pseudomonadota</taxon>
        <taxon>Betaproteobacteria</taxon>
        <taxon>Burkholderiales</taxon>
        <taxon>Oxalobacteraceae</taxon>
        <taxon>Janthinobacterium</taxon>
    </lineage>
</organism>
<feature type="region of interest" description="Disordered" evidence="1">
    <location>
        <begin position="1"/>
        <end position="21"/>
    </location>
</feature>
<accession>A0ABY8I439</accession>
<dbReference type="Proteomes" id="UP001219584">
    <property type="component" value="Chromosome"/>
</dbReference>
<sequence>MTGAISGAMTGSGNGGGTAAATGATAKLNAHLGQNRASGLQSWPHWPQDFPGTGAATVVATANVVPQEEQNLAPGLFSAWQERHFNWHLFSSKRWEPRTLAIARMAVLLAYG</sequence>
<evidence type="ECO:0000256" key="1">
    <source>
        <dbReference type="SAM" id="MobiDB-lite"/>
    </source>
</evidence>
<name>A0ABY8I439_9BURK</name>
<proteinExistence type="predicted"/>
<protein>
    <submittedName>
        <fullName evidence="2">Uncharacterized protein</fullName>
    </submittedName>
</protein>